<dbReference type="PANTHER" id="PTHR45024:SF2">
    <property type="entry name" value="SCP2 DOMAIN-CONTAINING PROTEIN"/>
    <property type="match status" value="1"/>
</dbReference>
<comment type="pathway">
    <text evidence="2">Lipid metabolism; fatty acid beta-oxidation.</text>
</comment>
<dbReference type="Pfam" id="PF01575">
    <property type="entry name" value="MaoC_dehydratas"/>
    <property type="match status" value="1"/>
</dbReference>
<keyword evidence="8" id="KW-0576">Peroxisome</keyword>
<evidence type="ECO:0000256" key="2">
    <source>
        <dbReference type="ARBA" id="ARBA00005005"/>
    </source>
</evidence>
<dbReference type="InterPro" id="IPR054357">
    <property type="entry name" value="MFE-2_N"/>
</dbReference>
<dbReference type="Pfam" id="PF00106">
    <property type="entry name" value="adh_short"/>
    <property type="match status" value="1"/>
</dbReference>
<keyword evidence="4" id="KW-0276">Fatty acid metabolism</keyword>
<dbReference type="OrthoDB" id="3592703at2759"/>
<dbReference type="Gene3D" id="3.10.129.10">
    <property type="entry name" value="Hotdog Thioesterase"/>
    <property type="match status" value="1"/>
</dbReference>
<feature type="domain" description="Peroxisomal multifunctional enzyme type 2-like N-terminal" evidence="12">
    <location>
        <begin position="390"/>
        <end position="429"/>
    </location>
</feature>
<feature type="domain" description="Peroxisomal multifunctional enzyme type 2-like N-terminal" evidence="12">
    <location>
        <begin position="342"/>
        <end position="387"/>
    </location>
</feature>
<dbReference type="AlphaFoldDB" id="A0A4Y9ZYQ2"/>
<evidence type="ECO:0000256" key="1">
    <source>
        <dbReference type="ARBA" id="ARBA00004275"/>
    </source>
</evidence>
<feature type="domain" description="MaoC-like" evidence="11">
    <location>
        <begin position="451"/>
        <end position="558"/>
    </location>
</feature>
<accession>A0A4Y9ZYQ2</accession>
<evidence type="ECO:0000313" key="13">
    <source>
        <dbReference type="EMBL" id="TFY79217.1"/>
    </source>
</evidence>
<dbReference type="FunFam" id="3.10.129.10:FF:000013">
    <property type="entry name" value="Peroxisomal multifunctional enzyme type 2"/>
    <property type="match status" value="1"/>
</dbReference>
<dbReference type="Gene3D" id="3.40.50.720">
    <property type="entry name" value="NAD(P)-binding Rossmann-like Domain"/>
    <property type="match status" value="2"/>
</dbReference>
<evidence type="ECO:0000256" key="9">
    <source>
        <dbReference type="ARBA" id="ARBA00023239"/>
    </source>
</evidence>
<dbReference type="GO" id="GO:0016491">
    <property type="term" value="F:oxidoreductase activity"/>
    <property type="evidence" value="ECO:0007669"/>
    <property type="project" value="UniProtKB-KW"/>
</dbReference>
<reference evidence="13 14" key="1">
    <citation type="submission" date="2019-02" db="EMBL/GenBank/DDBJ databases">
        <title>Genome sequencing of the rare red list fungi Hericium alpestre (H. flagellum).</title>
        <authorList>
            <person name="Buettner E."/>
            <person name="Kellner H."/>
        </authorList>
    </citation>
    <scope>NUCLEOTIDE SEQUENCE [LARGE SCALE GENOMIC DNA]</scope>
    <source>
        <strain evidence="13 14">DSM 108284</strain>
    </source>
</reference>
<evidence type="ECO:0000256" key="8">
    <source>
        <dbReference type="ARBA" id="ARBA00023140"/>
    </source>
</evidence>
<comment type="caution">
    <text evidence="13">The sequence shown here is derived from an EMBL/GenBank/DDBJ whole genome shotgun (WGS) entry which is preliminary data.</text>
</comment>
<evidence type="ECO:0000256" key="3">
    <source>
        <dbReference type="ARBA" id="ARBA00006484"/>
    </source>
</evidence>
<evidence type="ECO:0000256" key="4">
    <source>
        <dbReference type="ARBA" id="ARBA00022832"/>
    </source>
</evidence>
<dbReference type="EMBL" id="SFCI01000539">
    <property type="protein sequence ID" value="TFY79217.1"/>
    <property type="molecule type" value="Genomic_DNA"/>
</dbReference>
<dbReference type="SUPFAM" id="SSF54637">
    <property type="entry name" value="Thioesterase/thiol ester dehydrase-isomerase"/>
    <property type="match status" value="2"/>
</dbReference>
<dbReference type="InterPro" id="IPR020904">
    <property type="entry name" value="Sc_DH/Rdtase_CS"/>
</dbReference>
<keyword evidence="5" id="KW-0521">NADP</keyword>
<dbReference type="InterPro" id="IPR051687">
    <property type="entry name" value="Peroxisomal_Beta-Oxidation"/>
</dbReference>
<evidence type="ECO:0000259" key="11">
    <source>
        <dbReference type="Pfam" id="PF01575"/>
    </source>
</evidence>
<organism evidence="13 14">
    <name type="scientific">Hericium alpestre</name>
    <dbReference type="NCBI Taxonomy" id="135208"/>
    <lineage>
        <taxon>Eukaryota</taxon>
        <taxon>Fungi</taxon>
        <taxon>Dikarya</taxon>
        <taxon>Basidiomycota</taxon>
        <taxon>Agaricomycotina</taxon>
        <taxon>Agaricomycetes</taxon>
        <taxon>Russulales</taxon>
        <taxon>Hericiaceae</taxon>
        <taxon>Hericium</taxon>
    </lineage>
</organism>
<dbReference type="STRING" id="135208.A0A4Y9ZYQ2"/>
<evidence type="ECO:0000256" key="5">
    <source>
        <dbReference type="ARBA" id="ARBA00022857"/>
    </source>
</evidence>
<keyword evidence="7" id="KW-0443">Lipid metabolism</keyword>
<evidence type="ECO:0000256" key="10">
    <source>
        <dbReference type="SAM" id="MobiDB-lite"/>
    </source>
</evidence>
<dbReference type="PANTHER" id="PTHR45024">
    <property type="entry name" value="DEHYDROGENASES, SHORT CHAIN"/>
    <property type="match status" value="1"/>
</dbReference>
<dbReference type="Pfam" id="PF22622">
    <property type="entry name" value="MFE-2_hydrat-2_N"/>
    <property type="match status" value="2"/>
</dbReference>
<keyword evidence="14" id="KW-1185">Reference proteome</keyword>
<keyword evidence="9" id="KW-0456">Lyase</keyword>
<dbReference type="GO" id="GO:0005777">
    <property type="term" value="C:peroxisome"/>
    <property type="evidence" value="ECO:0007669"/>
    <property type="project" value="UniProtKB-SubCell"/>
</dbReference>
<comment type="similarity">
    <text evidence="3">Belongs to the short-chain dehydrogenases/reductases (SDR) family.</text>
</comment>
<evidence type="ECO:0000259" key="12">
    <source>
        <dbReference type="Pfam" id="PF22622"/>
    </source>
</evidence>
<dbReference type="InterPro" id="IPR036291">
    <property type="entry name" value="NAD(P)-bd_dom_sf"/>
</dbReference>
<name>A0A4Y9ZYQ2_9AGAM</name>
<dbReference type="InterPro" id="IPR002539">
    <property type="entry name" value="MaoC-like_dom"/>
</dbReference>
<evidence type="ECO:0000256" key="6">
    <source>
        <dbReference type="ARBA" id="ARBA00023002"/>
    </source>
</evidence>
<protein>
    <submittedName>
        <fullName evidence="13">Uncharacterized protein</fullName>
    </submittedName>
</protein>
<keyword evidence="6" id="KW-0560">Oxidoreductase</keyword>
<gene>
    <name evidence="13" type="ORF">EWM64_g4801</name>
</gene>
<dbReference type="UniPathway" id="UPA00659"/>
<dbReference type="Proteomes" id="UP000298061">
    <property type="component" value="Unassembled WGS sequence"/>
</dbReference>
<dbReference type="PRINTS" id="PR00081">
    <property type="entry name" value="GDHRDH"/>
</dbReference>
<dbReference type="PROSITE" id="PS00061">
    <property type="entry name" value="ADH_SHORT"/>
    <property type="match status" value="1"/>
</dbReference>
<evidence type="ECO:0000256" key="7">
    <source>
        <dbReference type="ARBA" id="ARBA00023098"/>
    </source>
</evidence>
<dbReference type="CDD" id="cd03448">
    <property type="entry name" value="HDE_HSD"/>
    <property type="match status" value="1"/>
</dbReference>
<dbReference type="SUPFAM" id="SSF51735">
    <property type="entry name" value="NAD(P)-binding Rossmann-fold domains"/>
    <property type="match status" value="1"/>
</dbReference>
<dbReference type="InterPro" id="IPR029069">
    <property type="entry name" value="HotDog_dom_sf"/>
</dbReference>
<dbReference type="GO" id="GO:0004300">
    <property type="term" value="F:enoyl-CoA hydratase activity"/>
    <property type="evidence" value="ECO:0007669"/>
    <property type="project" value="UniProtKB-ARBA"/>
</dbReference>
<feature type="region of interest" description="Disordered" evidence="10">
    <location>
        <begin position="435"/>
        <end position="455"/>
    </location>
</feature>
<dbReference type="GO" id="GO:0006635">
    <property type="term" value="P:fatty acid beta-oxidation"/>
    <property type="evidence" value="ECO:0007669"/>
    <property type="project" value="UniProtKB-UniPathway"/>
</dbReference>
<sequence>MSLPSNFQASPEVRFDGKTVIVTAASAGFGRAFALMYGRLGANVVVNDVDAQGARKVVDEIKIAGGKAVAAVFSPEEGEAIVKTALDTFGGVHVLNYNARVMHNNLIESVSPAEWDTVIRAQLRGAYKCAQAVWPIFQKQTYGRIVTGSSAVGMYGNVGQASYSTAKAAIIGLTKTLAIEGRKYNILANTVATTAGAAMTSKNGLQEAANVFKSEFYAPIMGYLSSSADNEETTGGVFEVSGAWISQIRWQQAGGHGFPVNRPYTPEEVYANWKDIVDFSEDVVSNPASGQEGMEQIMANFENVGDDEEGDAKDQSATLYADPEDSELVREAKKNETNLHEYNFTERDVILYNLGIGATEKELQWTFEGDDNFGALPTFGVIPQFPASSGLILEVQDKGKAAAVTVITDTKDESGQTIFENQTTLFIRGAGGFGGRRNGKDRGSASAANVPPKRQPDVVMEEKTLPSQAALYRLSGDTNPLHILPEFAAIGGFDKPILHGLCFMGISAKHVYKKFGEYKDIKVRFAGVVYPGETLVTEMWKEGNRVIFQTKVKERDAVVLAAAAATLDGDNTLKAKL</sequence>
<proteinExistence type="inferred from homology"/>
<dbReference type="InterPro" id="IPR002347">
    <property type="entry name" value="SDR_fam"/>
</dbReference>
<comment type="subcellular location">
    <subcellularLocation>
        <location evidence="1">Peroxisome</location>
    </subcellularLocation>
</comment>
<evidence type="ECO:0000313" key="14">
    <source>
        <dbReference type="Proteomes" id="UP000298061"/>
    </source>
</evidence>